<dbReference type="PANTHER" id="PTHR10788:SF106">
    <property type="entry name" value="BCDNA.GH08860"/>
    <property type="match status" value="1"/>
</dbReference>
<evidence type="ECO:0000313" key="2">
    <source>
        <dbReference type="EMBL" id="KAK8967881.1"/>
    </source>
</evidence>
<feature type="region of interest" description="Disordered" evidence="1">
    <location>
        <begin position="17"/>
        <end position="44"/>
    </location>
</feature>
<reference evidence="2 3" key="1">
    <citation type="journal article" date="2022" name="Nat. Plants">
        <title>Genomes of leafy and leafless Platanthera orchids illuminate the evolution of mycoheterotrophy.</title>
        <authorList>
            <person name="Li M.H."/>
            <person name="Liu K.W."/>
            <person name="Li Z."/>
            <person name="Lu H.C."/>
            <person name="Ye Q.L."/>
            <person name="Zhang D."/>
            <person name="Wang J.Y."/>
            <person name="Li Y.F."/>
            <person name="Zhong Z.M."/>
            <person name="Liu X."/>
            <person name="Yu X."/>
            <person name="Liu D.K."/>
            <person name="Tu X.D."/>
            <person name="Liu B."/>
            <person name="Hao Y."/>
            <person name="Liao X.Y."/>
            <person name="Jiang Y.T."/>
            <person name="Sun W.H."/>
            <person name="Chen J."/>
            <person name="Chen Y.Q."/>
            <person name="Ai Y."/>
            <person name="Zhai J.W."/>
            <person name="Wu S.S."/>
            <person name="Zhou Z."/>
            <person name="Hsiao Y.Y."/>
            <person name="Wu W.L."/>
            <person name="Chen Y.Y."/>
            <person name="Lin Y.F."/>
            <person name="Hsu J.L."/>
            <person name="Li C.Y."/>
            <person name="Wang Z.W."/>
            <person name="Zhao X."/>
            <person name="Zhong W.Y."/>
            <person name="Ma X.K."/>
            <person name="Ma L."/>
            <person name="Huang J."/>
            <person name="Chen G.Z."/>
            <person name="Huang M.Z."/>
            <person name="Huang L."/>
            <person name="Peng D.H."/>
            <person name="Luo Y.B."/>
            <person name="Zou S.Q."/>
            <person name="Chen S.P."/>
            <person name="Lan S."/>
            <person name="Tsai W.C."/>
            <person name="Van de Peer Y."/>
            <person name="Liu Z.J."/>
        </authorList>
    </citation>
    <scope>NUCLEOTIDE SEQUENCE [LARGE SCALE GENOMIC DNA]</scope>
    <source>
        <strain evidence="2">Lor288</strain>
    </source>
</reference>
<name>A0ABR2MWS3_9ASPA</name>
<evidence type="ECO:0000256" key="1">
    <source>
        <dbReference type="SAM" id="MobiDB-lite"/>
    </source>
</evidence>
<dbReference type="Pfam" id="PF00982">
    <property type="entry name" value="Glyco_transf_20"/>
    <property type="match status" value="1"/>
</dbReference>
<keyword evidence="3" id="KW-1185">Reference proteome</keyword>
<protein>
    <submittedName>
        <fullName evidence="2">Alpha,alpha-trehalose-phosphate synthase [UDP-forming] 1</fullName>
    </submittedName>
</protein>
<dbReference type="PANTHER" id="PTHR10788">
    <property type="entry name" value="TREHALOSE-6-PHOSPHATE SYNTHASE"/>
    <property type="match status" value="1"/>
</dbReference>
<dbReference type="SUPFAM" id="SSF53756">
    <property type="entry name" value="UDP-Glycosyltransferase/glycogen phosphorylase"/>
    <property type="match status" value="1"/>
</dbReference>
<evidence type="ECO:0000313" key="3">
    <source>
        <dbReference type="Proteomes" id="UP001412067"/>
    </source>
</evidence>
<dbReference type="Proteomes" id="UP001412067">
    <property type="component" value="Unassembled WGS sequence"/>
</dbReference>
<proteinExistence type="predicted"/>
<dbReference type="EMBL" id="JBBWWR010000004">
    <property type="protein sequence ID" value="KAK8967881.1"/>
    <property type="molecule type" value="Genomic_DNA"/>
</dbReference>
<comment type="caution">
    <text evidence="2">The sequence shown here is derived from an EMBL/GenBank/DDBJ whole genome shotgun (WGS) entry which is preliminary data.</text>
</comment>
<accession>A0ABR2MWS3</accession>
<gene>
    <name evidence="2" type="primary">TPS1</name>
    <name evidence="2" type="ORF">KSP40_PGU008260</name>
</gene>
<dbReference type="Gene3D" id="3.40.50.2000">
    <property type="entry name" value="Glycogen Phosphorylase B"/>
    <property type="match status" value="1"/>
</dbReference>
<dbReference type="InterPro" id="IPR001830">
    <property type="entry name" value="Glyco_trans_20"/>
</dbReference>
<organism evidence="2 3">
    <name type="scientific">Platanthera guangdongensis</name>
    <dbReference type="NCBI Taxonomy" id="2320717"/>
    <lineage>
        <taxon>Eukaryota</taxon>
        <taxon>Viridiplantae</taxon>
        <taxon>Streptophyta</taxon>
        <taxon>Embryophyta</taxon>
        <taxon>Tracheophyta</taxon>
        <taxon>Spermatophyta</taxon>
        <taxon>Magnoliopsida</taxon>
        <taxon>Liliopsida</taxon>
        <taxon>Asparagales</taxon>
        <taxon>Orchidaceae</taxon>
        <taxon>Orchidoideae</taxon>
        <taxon>Orchideae</taxon>
        <taxon>Orchidinae</taxon>
        <taxon>Platanthera</taxon>
    </lineage>
</organism>
<sequence length="356" mass="39322">MRSRQALSFSKIEPTLKTPLRSGHTPYASALTTPSKHLHSNDAVPTPSRSLLAESVTTLMARCTQAVSICWETSIRVEAKTGVKDVDAKWIGWAGVNVPDVVGQKALRKALAEKRCIPVFLDEEIVHQYYNGYCNNILWPLFHYLRLPQEDRLATTRSFQSQFDAYKRANQMFADVVNQHYEEGDVVWCHDYHLMYLPKCLKEYNSKMKVGWFLHTPFPSSEIHRTLPSRSELLRSVLAADLVGKVGTGSGRIGERGRDPAARGRAERHLGPNITDGGGEAIAVSPDGKNVARWQVNVMGLVRNAVGGCSGGAFTEGRILGIAGVGASVPGGWSRGMKDLALWELRRRSGHGCQIE</sequence>